<evidence type="ECO:0000313" key="1">
    <source>
        <dbReference type="EMBL" id="MBS9523308.1"/>
    </source>
</evidence>
<accession>A0AAP2CF27</accession>
<evidence type="ECO:0000313" key="2">
    <source>
        <dbReference type="Proteomes" id="UP001319104"/>
    </source>
</evidence>
<proteinExistence type="predicted"/>
<protein>
    <submittedName>
        <fullName evidence="1">STAS domain-containing protein</fullName>
    </submittedName>
</protein>
<dbReference type="Proteomes" id="UP001319104">
    <property type="component" value="Unassembled WGS sequence"/>
</dbReference>
<gene>
    <name evidence="1" type="ORF">KI659_04680</name>
</gene>
<dbReference type="RefSeq" id="WP_213944205.1">
    <property type="nucleotide sequence ID" value="NZ_JAHBGI010000025.1"/>
</dbReference>
<sequence>MNNPSNIRLSTFYADSISNRESIRIIFDKVSEVDNFSVDFENIDFISRAAAHELAVYLERYQNRGKSISLLNVAPSVNQMLETVAESKKVDYKKATFIERISFKNENEMEAYLLSI</sequence>
<dbReference type="AlphaFoldDB" id="A0AAP2CF27"/>
<dbReference type="Gene3D" id="3.30.750.24">
    <property type="entry name" value="STAS domain"/>
    <property type="match status" value="1"/>
</dbReference>
<dbReference type="InterPro" id="IPR036513">
    <property type="entry name" value="STAS_dom_sf"/>
</dbReference>
<comment type="caution">
    <text evidence="1">The sequence shown here is derived from an EMBL/GenBank/DDBJ whole genome shotgun (WGS) entry which is preliminary data.</text>
</comment>
<reference evidence="1 2" key="1">
    <citation type="submission" date="2021-05" db="EMBL/GenBank/DDBJ databases">
        <authorList>
            <person name="Zhang Z.D."/>
            <person name="Osman G."/>
        </authorList>
    </citation>
    <scope>NUCLEOTIDE SEQUENCE [LARGE SCALE GENOMIC DNA]</scope>
    <source>
        <strain evidence="1 2">KCTC 32217</strain>
    </source>
</reference>
<dbReference type="EMBL" id="JAHCMY010000002">
    <property type="protein sequence ID" value="MBS9523308.1"/>
    <property type="molecule type" value="Genomic_DNA"/>
</dbReference>
<keyword evidence="2" id="KW-1185">Reference proteome</keyword>
<name>A0AAP2CF27_9BACT</name>
<organism evidence="1 2">
    <name type="scientific">Litoribacter ruber</name>
    <dbReference type="NCBI Taxonomy" id="702568"/>
    <lineage>
        <taxon>Bacteria</taxon>
        <taxon>Pseudomonadati</taxon>
        <taxon>Bacteroidota</taxon>
        <taxon>Cytophagia</taxon>
        <taxon>Cytophagales</taxon>
        <taxon>Cyclobacteriaceae</taxon>
        <taxon>Litoribacter</taxon>
    </lineage>
</organism>
<dbReference type="SUPFAM" id="SSF52091">
    <property type="entry name" value="SpoIIaa-like"/>
    <property type="match status" value="1"/>
</dbReference>